<dbReference type="CDD" id="cd13544">
    <property type="entry name" value="PBP2_Fbp_like_1"/>
    <property type="match status" value="1"/>
</dbReference>
<dbReference type="InterPro" id="IPR026045">
    <property type="entry name" value="Ferric-bd"/>
</dbReference>
<name>A0ABP3ULJ3_9CLOT</name>
<feature type="signal peptide" evidence="2">
    <location>
        <begin position="1"/>
        <end position="21"/>
    </location>
</feature>
<comment type="caution">
    <text evidence="3">The sequence shown here is derived from an EMBL/GenBank/DDBJ whole genome shotgun (WGS) entry which is preliminary data.</text>
</comment>
<dbReference type="Gene3D" id="3.40.190.10">
    <property type="entry name" value="Periplasmic binding protein-like II"/>
    <property type="match status" value="2"/>
</dbReference>
<dbReference type="Pfam" id="PF13343">
    <property type="entry name" value="SBP_bac_6"/>
    <property type="match status" value="1"/>
</dbReference>
<protein>
    <submittedName>
        <fullName evidence="3">ABC transporter substrate-binding protein</fullName>
    </submittedName>
</protein>
<gene>
    <name evidence="3" type="ORF">GCM10008906_14690</name>
</gene>
<proteinExistence type="predicted"/>
<dbReference type="Proteomes" id="UP001501510">
    <property type="component" value="Unassembled WGS sequence"/>
</dbReference>
<evidence type="ECO:0000256" key="2">
    <source>
        <dbReference type="SAM" id="SignalP"/>
    </source>
</evidence>
<evidence type="ECO:0000256" key="1">
    <source>
        <dbReference type="ARBA" id="ARBA00022729"/>
    </source>
</evidence>
<dbReference type="PIRSF" id="PIRSF002825">
    <property type="entry name" value="CfbpA"/>
    <property type="match status" value="1"/>
</dbReference>
<organism evidence="3 4">
    <name type="scientific">Clostridium oceanicum</name>
    <dbReference type="NCBI Taxonomy" id="1543"/>
    <lineage>
        <taxon>Bacteria</taxon>
        <taxon>Bacillati</taxon>
        <taxon>Bacillota</taxon>
        <taxon>Clostridia</taxon>
        <taxon>Eubacteriales</taxon>
        <taxon>Clostridiaceae</taxon>
        <taxon>Clostridium</taxon>
    </lineage>
</organism>
<feature type="chain" id="PRO_5046570478" evidence="2">
    <location>
        <begin position="22"/>
        <end position="347"/>
    </location>
</feature>
<accession>A0ABP3ULJ3</accession>
<reference evidence="4" key="1">
    <citation type="journal article" date="2019" name="Int. J. Syst. Evol. Microbiol.">
        <title>The Global Catalogue of Microorganisms (GCM) 10K type strain sequencing project: providing services to taxonomists for standard genome sequencing and annotation.</title>
        <authorList>
            <consortium name="The Broad Institute Genomics Platform"/>
            <consortium name="The Broad Institute Genome Sequencing Center for Infectious Disease"/>
            <person name="Wu L."/>
            <person name="Ma J."/>
        </authorList>
    </citation>
    <scope>NUCLEOTIDE SEQUENCE [LARGE SCALE GENOMIC DNA]</scope>
    <source>
        <strain evidence="4">JCM 1407</strain>
    </source>
</reference>
<dbReference type="PANTHER" id="PTHR30006">
    <property type="entry name" value="THIAMINE-BINDING PERIPLASMIC PROTEIN-RELATED"/>
    <property type="match status" value="1"/>
</dbReference>
<dbReference type="SUPFAM" id="SSF53850">
    <property type="entry name" value="Periplasmic binding protein-like II"/>
    <property type="match status" value="1"/>
</dbReference>
<keyword evidence="1 2" id="KW-0732">Signal</keyword>
<dbReference type="PANTHER" id="PTHR30006:SF2">
    <property type="entry name" value="ABC TRANSPORTER SUBSTRATE-BINDING PROTEIN"/>
    <property type="match status" value="1"/>
</dbReference>
<keyword evidence="4" id="KW-1185">Reference proteome</keyword>
<dbReference type="PROSITE" id="PS51257">
    <property type="entry name" value="PROKAR_LIPOPROTEIN"/>
    <property type="match status" value="1"/>
</dbReference>
<sequence>MKKIKALLSIVLTVILMFALTACGSKKEVNVSSDKKDLKGSTIKIIGTSKIYQKLFDKFTKETGIKVESLSMSSGEVLSRTKAEDGKPMGDVWFGGGIDAFMSAKNQGLLEKYLSPESKDVSDSYKDKEGYWIAKGVTIVGFLVNNDVMKEKNLEIPKSWEDLTKPQYKDEILMSNPAISGTNYAVVHSLLGKMGKEKGWSYFEKLNKNIPYYSKRGKDPQLKVSAGEIGIGITYVDNTIVKLEKEKNVQVVYPEDGIPWVPEGMAIFKDCTNLEGAKAFEDWVLQKDNQQYLAELEGKDGTMMVRPGVKGMDLKVPKDKFIEEYLGQFGKYRDEILDKWKVITKDK</sequence>
<evidence type="ECO:0000313" key="3">
    <source>
        <dbReference type="EMBL" id="GAA0737926.1"/>
    </source>
</evidence>
<evidence type="ECO:0000313" key="4">
    <source>
        <dbReference type="Proteomes" id="UP001501510"/>
    </source>
</evidence>
<dbReference type="RefSeq" id="WP_343760379.1">
    <property type="nucleotide sequence ID" value="NZ_BAAACG010000008.1"/>
</dbReference>
<dbReference type="EMBL" id="BAAACG010000008">
    <property type="protein sequence ID" value="GAA0737926.1"/>
    <property type="molecule type" value="Genomic_DNA"/>
</dbReference>